<evidence type="ECO:0000313" key="11">
    <source>
        <dbReference type="EMBL" id="GAA3063442.1"/>
    </source>
</evidence>
<protein>
    <recommendedName>
        <fullName evidence="7 9">Uroporphyrinogen-III synthase</fullName>
        <ecNumber evidence="3 9">4.2.1.75</ecNumber>
    </recommendedName>
</protein>
<evidence type="ECO:0000256" key="3">
    <source>
        <dbReference type="ARBA" id="ARBA00013109"/>
    </source>
</evidence>
<organism evidence="11 12">
    <name type="scientific">Nesterenkonia aethiopica</name>
    <dbReference type="NCBI Taxonomy" id="269144"/>
    <lineage>
        <taxon>Bacteria</taxon>
        <taxon>Bacillati</taxon>
        <taxon>Actinomycetota</taxon>
        <taxon>Actinomycetes</taxon>
        <taxon>Micrococcales</taxon>
        <taxon>Micrococcaceae</taxon>
        <taxon>Nesterenkonia</taxon>
    </lineage>
</organism>
<keyword evidence="5 9" id="KW-0627">Porphyrin biosynthesis</keyword>
<evidence type="ECO:0000313" key="12">
    <source>
        <dbReference type="Proteomes" id="UP001500236"/>
    </source>
</evidence>
<dbReference type="RefSeq" id="WP_344682339.1">
    <property type="nucleotide sequence ID" value="NZ_BAAAVT010000008.1"/>
</dbReference>
<evidence type="ECO:0000256" key="5">
    <source>
        <dbReference type="ARBA" id="ARBA00023244"/>
    </source>
</evidence>
<reference evidence="12" key="1">
    <citation type="journal article" date="2019" name="Int. J. Syst. Evol. Microbiol.">
        <title>The Global Catalogue of Microorganisms (GCM) 10K type strain sequencing project: providing services to taxonomists for standard genome sequencing and annotation.</title>
        <authorList>
            <consortium name="The Broad Institute Genomics Platform"/>
            <consortium name="The Broad Institute Genome Sequencing Center for Infectious Disease"/>
            <person name="Wu L."/>
            <person name="Ma J."/>
        </authorList>
    </citation>
    <scope>NUCLEOTIDE SEQUENCE [LARGE SCALE GENOMIC DNA]</scope>
    <source>
        <strain evidence="12">JCM 14309</strain>
    </source>
</reference>
<dbReference type="InterPro" id="IPR039793">
    <property type="entry name" value="UROS/Hem4"/>
</dbReference>
<keyword evidence="12" id="KW-1185">Reference proteome</keyword>
<evidence type="ECO:0000256" key="4">
    <source>
        <dbReference type="ARBA" id="ARBA00023239"/>
    </source>
</evidence>
<evidence type="ECO:0000259" key="10">
    <source>
        <dbReference type="Pfam" id="PF02602"/>
    </source>
</evidence>
<evidence type="ECO:0000256" key="1">
    <source>
        <dbReference type="ARBA" id="ARBA00004772"/>
    </source>
</evidence>
<dbReference type="InterPro" id="IPR036108">
    <property type="entry name" value="4pyrrol_syn_uPrphyn_synt_sf"/>
</dbReference>
<comment type="function">
    <text evidence="6 9">Catalyzes cyclization of the linear tetrapyrrole, hydroxymethylbilane, to the macrocyclic uroporphyrinogen III.</text>
</comment>
<gene>
    <name evidence="11" type="ORF">GCM10010529_15820</name>
</gene>
<keyword evidence="4 9" id="KW-0456">Lyase</keyword>
<dbReference type="Pfam" id="PF02602">
    <property type="entry name" value="HEM4"/>
    <property type="match status" value="1"/>
</dbReference>
<dbReference type="PANTHER" id="PTHR38042">
    <property type="entry name" value="UROPORPHYRINOGEN-III SYNTHASE, CHLOROPLASTIC"/>
    <property type="match status" value="1"/>
</dbReference>
<dbReference type="CDD" id="cd06578">
    <property type="entry name" value="HemD"/>
    <property type="match status" value="1"/>
</dbReference>
<feature type="domain" description="Tetrapyrrole biosynthesis uroporphyrinogen III synthase" evidence="10">
    <location>
        <begin position="14"/>
        <end position="229"/>
    </location>
</feature>
<dbReference type="Proteomes" id="UP001500236">
    <property type="component" value="Unassembled WGS sequence"/>
</dbReference>
<evidence type="ECO:0000256" key="9">
    <source>
        <dbReference type="RuleBase" id="RU366031"/>
    </source>
</evidence>
<name>A0ABP6LWU2_9MICC</name>
<comment type="catalytic activity">
    <reaction evidence="8 9">
        <text>hydroxymethylbilane = uroporphyrinogen III + H2O</text>
        <dbReference type="Rhea" id="RHEA:18965"/>
        <dbReference type="ChEBI" id="CHEBI:15377"/>
        <dbReference type="ChEBI" id="CHEBI:57308"/>
        <dbReference type="ChEBI" id="CHEBI:57845"/>
        <dbReference type="EC" id="4.2.1.75"/>
    </reaction>
</comment>
<dbReference type="InterPro" id="IPR003754">
    <property type="entry name" value="4pyrrol_synth_uPrphyn_synth"/>
</dbReference>
<comment type="pathway">
    <text evidence="1 9">Porphyrin-containing compound metabolism; protoporphyrin-IX biosynthesis; coproporphyrinogen-III from 5-aminolevulinate: step 3/4.</text>
</comment>
<evidence type="ECO:0000256" key="8">
    <source>
        <dbReference type="ARBA" id="ARBA00048617"/>
    </source>
</evidence>
<evidence type="ECO:0000256" key="7">
    <source>
        <dbReference type="ARBA" id="ARBA00040167"/>
    </source>
</evidence>
<proteinExistence type="inferred from homology"/>
<evidence type="ECO:0000256" key="2">
    <source>
        <dbReference type="ARBA" id="ARBA00008133"/>
    </source>
</evidence>
<sequence length="247" mass="25869">MRIVLTRWPHQAGQLEAGLREVGVDVGFLPVTEQRLPQDLGELQAAVADLAAGRVDWLLLTSRTTVWALQQAGWDGTVPSGTRIGVTGSGTAQALPRGSEDVWMPHREASAAGILTCLPDAEPGERVLLPQSAQARPQLVEGLRASGRDVTQVTAYETVSRVTDGGLPPSQDPGALGPGDLTDADVMLVTSSSAARAWSQLKLADGVRPRLLAIGRPTAVTLAELGLPARTLDGVSAGAVMRALRRG</sequence>
<dbReference type="SUPFAM" id="SSF69618">
    <property type="entry name" value="HemD-like"/>
    <property type="match status" value="1"/>
</dbReference>
<comment type="similarity">
    <text evidence="2 9">Belongs to the uroporphyrinogen-III synthase family.</text>
</comment>
<accession>A0ABP6LWU2</accession>
<evidence type="ECO:0000256" key="6">
    <source>
        <dbReference type="ARBA" id="ARBA00037589"/>
    </source>
</evidence>
<dbReference type="Gene3D" id="3.40.50.10090">
    <property type="match status" value="2"/>
</dbReference>
<comment type="caution">
    <text evidence="11">The sequence shown here is derived from an EMBL/GenBank/DDBJ whole genome shotgun (WGS) entry which is preliminary data.</text>
</comment>
<dbReference type="EMBL" id="BAAAVT010000008">
    <property type="protein sequence ID" value="GAA3063442.1"/>
    <property type="molecule type" value="Genomic_DNA"/>
</dbReference>
<dbReference type="PANTHER" id="PTHR38042:SF1">
    <property type="entry name" value="UROPORPHYRINOGEN-III SYNTHASE, CHLOROPLASTIC"/>
    <property type="match status" value="1"/>
</dbReference>
<dbReference type="EC" id="4.2.1.75" evidence="3 9"/>